<protein>
    <submittedName>
        <fullName evidence="2">Uncharacterized protein</fullName>
    </submittedName>
</protein>
<organism evidence="2 3">
    <name type="scientific">Cryomyces minteri</name>
    <dbReference type="NCBI Taxonomy" id="331657"/>
    <lineage>
        <taxon>Eukaryota</taxon>
        <taxon>Fungi</taxon>
        <taxon>Dikarya</taxon>
        <taxon>Ascomycota</taxon>
        <taxon>Pezizomycotina</taxon>
        <taxon>Dothideomycetes</taxon>
        <taxon>Dothideomycetes incertae sedis</taxon>
        <taxon>Cryomyces</taxon>
    </lineage>
</organism>
<evidence type="ECO:0000313" key="3">
    <source>
        <dbReference type="Proteomes" id="UP000308768"/>
    </source>
</evidence>
<feature type="region of interest" description="Disordered" evidence="1">
    <location>
        <begin position="131"/>
        <end position="176"/>
    </location>
</feature>
<dbReference type="Proteomes" id="UP000308768">
    <property type="component" value="Unassembled WGS sequence"/>
</dbReference>
<evidence type="ECO:0000313" key="2">
    <source>
        <dbReference type="EMBL" id="TKA60540.1"/>
    </source>
</evidence>
<reference evidence="2 3" key="1">
    <citation type="submission" date="2017-03" db="EMBL/GenBank/DDBJ databases">
        <title>Genomes of endolithic fungi from Antarctica.</title>
        <authorList>
            <person name="Coleine C."/>
            <person name="Masonjones S."/>
            <person name="Stajich J.E."/>
        </authorList>
    </citation>
    <scope>NUCLEOTIDE SEQUENCE [LARGE SCALE GENOMIC DNA]</scope>
    <source>
        <strain evidence="2 3">CCFEE 5187</strain>
    </source>
</reference>
<keyword evidence="3" id="KW-1185">Reference proteome</keyword>
<name>A0A4U0WCY0_9PEZI</name>
<comment type="caution">
    <text evidence="2">The sequence shown here is derived from an EMBL/GenBank/DDBJ whole genome shotgun (WGS) entry which is preliminary data.</text>
</comment>
<proteinExistence type="predicted"/>
<feature type="region of interest" description="Disordered" evidence="1">
    <location>
        <begin position="256"/>
        <end position="275"/>
    </location>
</feature>
<feature type="compositionally biased region" description="Pro residues" evidence="1">
    <location>
        <begin position="160"/>
        <end position="172"/>
    </location>
</feature>
<sequence length="275" mass="29457">MAQSTNSRLAYQNIWAIPAAEMPYFDYSAAIIQNQNSFPQTSVQNENAANNNLVDATTNVKSQASNDSYIFNTFDLLPTDALDADASQFPYDFTSRNFSAGFPEIPIDPALMQLPQSLAAYQHVAQEPAAPVQSLAASQQQPNEQQPPGPPACQPYSFATPPPHLPAPPPNAAPTQTLSSLIAPAAASLPTSTASGALAPVPDSSVLHAYLADQLDKLHLDSCDAIAAKMRQIWGMPVEHARGWVHFARRVGGSGGRGRCARCGEGRGRARTQYR</sequence>
<evidence type="ECO:0000256" key="1">
    <source>
        <dbReference type="SAM" id="MobiDB-lite"/>
    </source>
</evidence>
<accession>A0A4U0WCY0</accession>
<dbReference type="AlphaFoldDB" id="A0A4U0WCY0"/>
<gene>
    <name evidence="2" type="ORF">B0A49_09971</name>
</gene>
<dbReference type="EMBL" id="NAJN01001885">
    <property type="protein sequence ID" value="TKA60540.1"/>
    <property type="molecule type" value="Genomic_DNA"/>
</dbReference>